<evidence type="ECO:0000256" key="3">
    <source>
        <dbReference type="ARBA" id="ARBA00022475"/>
    </source>
</evidence>
<dbReference type="EMBL" id="QUOU01000001">
    <property type="protein sequence ID" value="REL28464.1"/>
    <property type="molecule type" value="Genomic_DNA"/>
</dbReference>
<dbReference type="NCBIfam" id="TIGR01708">
    <property type="entry name" value="typeII_sec_gspH"/>
    <property type="match status" value="1"/>
</dbReference>
<comment type="caution">
    <text evidence="11">The sequence shown here is derived from an EMBL/GenBank/DDBJ whole genome shotgun (WGS) entry which is preliminary data.</text>
</comment>
<dbReference type="InterPro" id="IPR002416">
    <property type="entry name" value="T2SS_protein-GspH"/>
</dbReference>
<dbReference type="RefSeq" id="WP_116009498.1">
    <property type="nucleotide sequence ID" value="NZ_QUOU01000001.1"/>
</dbReference>
<evidence type="ECO:0000256" key="9">
    <source>
        <dbReference type="ARBA" id="ARBA00030775"/>
    </source>
</evidence>
<evidence type="ECO:0000313" key="11">
    <source>
        <dbReference type="EMBL" id="REL28464.1"/>
    </source>
</evidence>
<dbReference type="PRINTS" id="PR00885">
    <property type="entry name" value="BCTERIALGSPH"/>
</dbReference>
<proteinExistence type="predicted"/>
<dbReference type="SUPFAM" id="SSF54523">
    <property type="entry name" value="Pili subunits"/>
    <property type="match status" value="1"/>
</dbReference>
<gene>
    <name evidence="11" type="primary">gspH</name>
    <name evidence="11" type="ORF">DXX93_19090</name>
</gene>
<dbReference type="GO" id="GO:0005886">
    <property type="term" value="C:plasma membrane"/>
    <property type="evidence" value="ECO:0007669"/>
    <property type="project" value="UniProtKB-SubCell"/>
</dbReference>
<dbReference type="GO" id="GO:0015628">
    <property type="term" value="P:protein secretion by the type II secretion system"/>
    <property type="evidence" value="ECO:0007669"/>
    <property type="project" value="InterPro"/>
</dbReference>
<evidence type="ECO:0000256" key="4">
    <source>
        <dbReference type="ARBA" id="ARBA00022481"/>
    </source>
</evidence>
<evidence type="ECO:0000256" key="2">
    <source>
        <dbReference type="ARBA" id="ARBA00021549"/>
    </source>
</evidence>
<dbReference type="PROSITE" id="PS00409">
    <property type="entry name" value="PROKAR_NTER_METHYL"/>
    <property type="match status" value="1"/>
</dbReference>
<keyword evidence="8 10" id="KW-0472">Membrane</keyword>
<reference evidence="11 12" key="1">
    <citation type="submission" date="2018-08" db="EMBL/GenBank/DDBJ databases">
        <title>Thalassotalea euphylliae genome.</title>
        <authorList>
            <person name="Summers S."/>
            <person name="Rice S.A."/>
            <person name="Freckelton M.L."/>
            <person name="Nedved B.T."/>
            <person name="Hadfield M.G."/>
        </authorList>
    </citation>
    <scope>NUCLEOTIDE SEQUENCE [LARGE SCALE GENOMIC DNA]</scope>
    <source>
        <strain evidence="11 12">H1</strain>
    </source>
</reference>
<dbReference type="NCBIfam" id="TIGR02532">
    <property type="entry name" value="IV_pilin_GFxxxE"/>
    <property type="match status" value="1"/>
</dbReference>
<keyword evidence="6 10" id="KW-0812">Transmembrane</keyword>
<organism evidence="11 12">
    <name type="scientific">Thalassotalea euphylliae</name>
    <dbReference type="NCBI Taxonomy" id="1655234"/>
    <lineage>
        <taxon>Bacteria</taxon>
        <taxon>Pseudomonadati</taxon>
        <taxon>Pseudomonadota</taxon>
        <taxon>Gammaproteobacteria</taxon>
        <taxon>Alteromonadales</taxon>
        <taxon>Colwelliaceae</taxon>
        <taxon>Thalassotalea</taxon>
    </lineage>
</organism>
<dbReference type="InterPro" id="IPR012902">
    <property type="entry name" value="N_methyl_site"/>
</dbReference>
<evidence type="ECO:0000256" key="7">
    <source>
        <dbReference type="ARBA" id="ARBA00022989"/>
    </source>
</evidence>
<protein>
    <recommendedName>
        <fullName evidence="2">Type II secretion system protein H</fullName>
    </recommendedName>
    <alternativeName>
        <fullName evidence="9">General secretion pathway protein H</fullName>
    </alternativeName>
</protein>
<evidence type="ECO:0000256" key="8">
    <source>
        <dbReference type="ARBA" id="ARBA00023136"/>
    </source>
</evidence>
<dbReference type="InterPro" id="IPR045584">
    <property type="entry name" value="Pilin-like"/>
</dbReference>
<sequence length="197" mass="22058">MFKYPSSSRTAGFTLIEMMMVIVIVGMLASAIQFTFRGNQSDKQLAKESQRFAGLFALASEYGMLNNIELGLYIEEQSYRFLAFDGEQWVELSDAETLVPVELPENMGLSLTLDDLPVEPSLLTDLQLVLAEQDDFKEDEELPPQPQVLMLSGGDITPFSVNFYFLDEFADSQVEYKVTGLYSTPLTIEGPINEPRG</sequence>
<feature type="transmembrane region" description="Helical" evidence="10">
    <location>
        <begin position="12"/>
        <end position="36"/>
    </location>
</feature>
<keyword evidence="4" id="KW-0488">Methylation</keyword>
<dbReference type="Pfam" id="PF07963">
    <property type="entry name" value="N_methyl"/>
    <property type="match status" value="1"/>
</dbReference>
<keyword evidence="3" id="KW-1003">Cell membrane</keyword>
<dbReference type="Gene3D" id="3.55.40.10">
    <property type="entry name" value="minor pseudopilin epsh domain"/>
    <property type="match status" value="1"/>
</dbReference>
<accession>A0A3E0TVI9</accession>
<evidence type="ECO:0000313" key="12">
    <source>
        <dbReference type="Proteomes" id="UP000256478"/>
    </source>
</evidence>
<evidence type="ECO:0000256" key="10">
    <source>
        <dbReference type="SAM" id="Phobius"/>
    </source>
</evidence>
<name>A0A3E0TVI9_9GAMM</name>
<dbReference type="OrthoDB" id="5730913at2"/>
<evidence type="ECO:0000256" key="1">
    <source>
        <dbReference type="ARBA" id="ARBA00004377"/>
    </source>
</evidence>
<dbReference type="Proteomes" id="UP000256478">
    <property type="component" value="Unassembled WGS sequence"/>
</dbReference>
<comment type="subcellular location">
    <subcellularLocation>
        <location evidence="1">Cell inner membrane</location>
        <topology evidence="1">Single-pass membrane protein</topology>
    </subcellularLocation>
</comment>
<keyword evidence="7 10" id="KW-1133">Transmembrane helix</keyword>
<evidence type="ECO:0000256" key="5">
    <source>
        <dbReference type="ARBA" id="ARBA00022519"/>
    </source>
</evidence>
<dbReference type="AlphaFoldDB" id="A0A3E0TVI9"/>
<dbReference type="InterPro" id="IPR049875">
    <property type="entry name" value="TypeII_GspH"/>
</dbReference>
<dbReference type="GO" id="GO:0015627">
    <property type="term" value="C:type II protein secretion system complex"/>
    <property type="evidence" value="ECO:0007669"/>
    <property type="project" value="InterPro"/>
</dbReference>
<keyword evidence="5" id="KW-0997">Cell inner membrane</keyword>
<evidence type="ECO:0000256" key="6">
    <source>
        <dbReference type="ARBA" id="ARBA00022692"/>
    </source>
</evidence>